<protein>
    <submittedName>
        <fullName evidence="1">Uncharacterized protein</fullName>
    </submittedName>
</protein>
<keyword evidence="2" id="KW-1185">Reference proteome</keyword>
<evidence type="ECO:0000313" key="2">
    <source>
        <dbReference type="Proteomes" id="UP000218615"/>
    </source>
</evidence>
<reference evidence="2" key="1">
    <citation type="submission" date="2017-06" db="EMBL/GenBank/DDBJ databases">
        <authorList>
            <person name="Cremers G."/>
        </authorList>
    </citation>
    <scope>NUCLEOTIDE SEQUENCE [LARGE SCALE GENOMIC DNA]</scope>
</reference>
<dbReference type="Proteomes" id="UP000218615">
    <property type="component" value="Unassembled WGS sequence"/>
</dbReference>
<dbReference type="RefSeq" id="WP_096204750.1">
    <property type="nucleotide sequence ID" value="NZ_FZMP01000090.1"/>
</dbReference>
<dbReference type="AlphaFoldDB" id="A0A284VMI2"/>
<dbReference type="EMBL" id="FZMP01000090">
    <property type="protein sequence ID" value="SNQ60407.1"/>
    <property type="molecule type" value="Genomic_DNA"/>
</dbReference>
<gene>
    <name evidence="1" type="ORF">MNV_180039</name>
</gene>
<organism evidence="1 2">
    <name type="scientific">Candidatus Methanoperedens nitratireducens</name>
    <dbReference type="NCBI Taxonomy" id="1392998"/>
    <lineage>
        <taxon>Archaea</taxon>
        <taxon>Methanobacteriati</taxon>
        <taxon>Methanobacteriota</taxon>
        <taxon>Stenosarchaea group</taxon>
        <taxon>Methanomicrobia</taxon>
        <taxon>Methanosarcinales</taxon>
        <taxon>ANME-2 cluster</taxon>
        <taxon>Candidatus Methanoperedentaceae</taxon>
        <taxon>Candidatus Methanoperedens</taxon>
    </lineage>
</organism>
<accession>A0A284VMI2</accession>
<name>A0A284VMI2_9EURY</name>
<proteinExistence type="predicted"/>
<evidence type="ECO:0000313" key="1">
    <source>
        <dbReference type="EMBL" id="SNQ60407.1"/>
    </source>
</evidence>
<sequence>MPQTCPHCGKPLTQGIVTENYEAFYTCDCEGAKTKRTLRKNPEPDKSIKEAERYLLEQTKKTHDRYIALGLVEEKYGTDITIQLAKKYRIETSLNKRDPVKKNPLAGTDVWGHKLFIENPTREELQAVADAIGVPVGIEKDLSKEMEMYKRFHHRKPTEIIRVEHPSIPKSLVALGKLESIIYRKCSDNQAYIHDLKHGLLCSDKKGKLWIVGDKARITRRGIVG</sequence>